<dbReference type="GO" id="GO:0009279">
    <property type="term" value="C:cell outer membrane"/>
    <property type="evidence" value="ECO:0007669"/>
    <property type="project" value="UniProtKB-SubCell"/>
</dbReference>
<dbReference type="SUPFAM" id="SSF103088">
    <property type="entry name" value="OmpA-like"/>
    <property type="match status" value="1"/>
</dbReference>
<comment type="subcellular location">
    <subcellularLocation>
        <location evidence="1">Cell outer membrane</location>
    </subcellularLocation>
</comment>
<sequence>MKKIKLLSVLLSFSLVFGGCGMSNTAKGGLIGAGSGAALGAIIGQIAGHSGKSTAIGAAIGTAVGAGAGVIIGKKMDKAAAEAAAIEQAKVEKITDANGLTAVKVTFDGGILFATNSSVLNATSKTALTKLAKVLSEDRTMDIAVYGHTDNTGSLAVNQKLSAERAGSVATYLRNNGVATTQFKYVLGKDFQEPIASNETVEGRAQNRRVEVYMYASEQMIKDASK</sequence>
<dbReference type="PANTHER" id="PTHR30329">
    <property type="entry name" value="STATOR ELEMENT OF FLAGELLAR MOTOR COMPLEX"/>
    <property type="match status" value="1"/>
</dbReference>
<keyword evidence="5" id="KW-0732">Signal</keyword>
<dbReference type="InterPro" id="IPR050330">
    <property type="entry name" value="Bact_OuterMem_StrucFunc"/>
</dbReference>
<dbReference type="InterPro" id="IPR006665">
    <property type="entry name" value="OmpA-like"/>
</dbReference>
<dbReference type="InterPro" id="IPR039567">
    <property type="entry name" value="Gly-zipper"/>
</dbReference>
<accession>A0A1M4VA01</accession>
<evidence type="ECO:0000313" key="8">
    <source>
        <dbReference type="Proteomes" id="UP000184509"/>
    </source>
</evidence>
<dbReference type="Gene3D" id="3.30.1330.60">
    <property type="entry name" value="OmpA-like domain"/>
    <property type="match status" value="1"/>
</dbReference>
<reference evidence="7 8" key="1">
    <citation type="submission" date="2016-11" db="EMBL/GenBank/DDBJ databases">
        <authorList>
            <person name="Jaros S."/>
            <person name="Januszkiewicz K."/>
            <person name="Wedrychowicz H."/>
        </authorList>
    </citation>
    <scope>NUCLEOTIDE SEQUENCE [LARGE SCALE GENOMIC DNA]</scope>
    <source>
        <strain evidence="7 8">DSM 26991</strain>
    </source>
</reference>
<dbReference type="AlphaFoldDB" id="A0A1M4VA01"/>
<evidence type="ECO:0000256" key="2">
    <source>
        <dbReference type="ARBA" id="ARBA00023136"/>
    </source>
</evidence>
<dbReference type="OrthoDB" id="9782229at2"/>
<keyword evidence="2 4" id="KW-0472">Membrane</keyword>
<dbReference type="InterPro" id="IPR036737">
    <property type="entry name" value="OmpA-like_sf"/>
</dbReference>
<evidence type="ECO:0000256" key="4">
    <source>
        <dbReference type="PROSITE-ProRule" id="PRU00473"/>
    </source>
</evidence>
<evidence type="ECO:0000256" key="5">
    <source>
        <dbReference type="SAM" id="SignalP"/>
    </source>
</evidence>
<dbReference type="PROSITE" id="PS51257">
    <property type="entry name" value="PROKAR_LIPOPROTEIN"/>
    <property type="match status" value="1"/>
</dbReference>
<dbReference type="EMBL" id="FQTV01000002">
    <property type="protein sequence ID" value="SHE65784.1"/>
    <property type="molecule type" value="Genomic_DNA"/>
</dbReference>
<organism evidence="7 8">
    <name type="scientific">Bacteroides luti</name>
    <dbReference type="NCBI Taxonomy" id="1297750"/>
    <lineage>
        <taxon>Bacteria</taxon>
        <taxon>Pseudomonadati</taxon>
        <taxon>Bacteroidota</taxon>
        <taxon>Bacteroidia</taxon>
        <taxon>Bacteroidales</taxon>
        <taxon>Bacteroidaceae</taxon>
        <taxon>Bacteroides</taxon>
    </lineage>
</organism>
<dbReference type="RefSeq" id="WP_073399051.1">
    <property type="nucleotide sequence ID" value="NZ_FQTV01000002.1"/>
</dbReference>
<keyword evidence="3" id="KW-0998">Cell outer membrane</keyword>
<dbReference type="PROSITE" id="PS51123">
    <property type="entry name" value="OMPA_2"/>
    <property type="match status" value="1"/>
</dbReference>
<evidence type="ECO:0000256" key="1">
    <source>
        <dbReference type="ARBA" id="ARBA00004442"/>
    </source>
</evidence>
<proteinExistence type="predicted"/>
<gene>
    <name evidence="7" type="ORF">SAMN05444405_102255</name>
</gene>
<dbReference type="InterPro" id="IPR006664">
    <property type="entry name" value="OMP_bac"/>
</dbReference>
<feature type="signal peptide" evidence="5">
    <location>
        <begin position="1"/>
        <end position="18"/>
    </location>
</feature>
<dbReference type="Pfam" id="PF00691">
    <property type="entry name" value="OmpA"/>
    <property type="match status" value="1"/>
</dbReference>
<keyword evidence="8" id="KW-1185">Reference proteome</keyword>
<name>A0A1M4VA01_9BACE</name>
<feature type="domain" description="OmpA-like" evidence="6">
    <location>
        <begin position="100"/>
        <end position="218"/>
    </location>
</feature>
<dbReference type="CDD" id="cd07185">
    <property type="entry name" value="OmpA_C-like"/>
    <property type="match status" value="1"/>
</dbReference>
<protein>
    <submittedName>
        <fullName evidence="7">Outer membrane protein OmpA</fullName>
    </submittedName>
</protein>
<dbReference type="PRINTS" id="PR01021">
    <property type="entry name" value="OMPADOMAIN"/>
</dbReference>
<evidence type="ECO:0000259" key="6">
    <source>
        <dbReference type="PROSITE" id="PS51123"/>
    </source>
</evidence>
<dbReference type="PANTHER" id="PTHR30329:SF21">
    <property type="entry name" value="LIPOPROTEIN YIAD-RELATED"/>
    <property type="match status" value="1"/>
</dbReference>
<dbReference type="Pfam" id="PF13488">
    <property type="entry name" value="Gly-zipper_Omp"/>
    <property type="match status" value="1"/>
</dbReference>
<evidence type="ECO:0000256" key="3">
    <source>
        <dbReference type="ARBA" id="ARBA00023237"/>
    </source>
</evidence>
<dbReference type="Proteomes" id="UP000184509">
    <property type="component" value="Unassembled WGS sequence"/>
</dbReference>
<dbReference type="STRING" id="1297750.SAMN05444405_102255"/>
<feature type="chain" id="PRO_5013019373" evidence="5">
    <location>
        <begin position="19"/>
        <end position="226"/>
    </location>
</feature>
<evidence type="ECO:0000313" key="7">
    <source>
        <dbReference type="EMBL" id="SHE65784.1"/>
    </source>
</evidence>